<keyword evidence="3" id="KW-1185">Reference proteome</keyword>
<dbReference type="EMBL" id="CP036422">
    <property type="protein sequence ID" value="QFU75497.1"/>
    <property type="molecule type" value="Genomic_DNA"/>
</dbReference>
<keyword evidence="1" id="KW-0732">Signal</keyword>
<dbReference type="KEGG" id="halc:EY643_07430"/>
<reference evidence="2 3" key="1">
    <citation type="submission" date="2019-02" db="EMBL/GenBank/DDBJ databases">
        <authorList>
            <person name="Li S.-H."/>
        </authorList>
    </citation>
    <scope>NUCLEOTIDE SEQUENCE [LARGE SCALE GENOMIC DNA]</scope>
    <source>
        <strain evidence="2 3">IMCC14385</strain>
    </source>
</reference>
<evidence type="ECO:0000256" key="1">
    <source>
        <dbReference type="SAM" id="SignalP"/>
    </source>
</evidence>
<sequence>MRRIIHITATVAALIAAQHSYAQLTDVKQLGGGYAHLLSVVAQPEISVSGVDIDSGEDYVTDNDLNALHIPYYQEFDIAGKDTRWYLQASAGYAVYSLEGEVALFPDLPSEIESEWTSYNGLLEAGLVFPFSNGFSLSGGASVGWARLENETSFSEPLYEEVILPIANGKLFNWETDAALYRAHGALRYDENHGPYRVKGVAHLTYSYIDSFSESDEFAGFADDSGAAIFLLDVSRNIHHLESGRPVYLIGHLGSTHFLGENRDELGFNHYFEAGMSLGIDRYAAGVLVLVGEDANGLSLVFNYNY</sequence>
<feature type="signal peptide" evidence="1">
    <location>
        <begin position="1"/>
        <end position="22"/>
    </location>
</feature>
<feature type="chain" id="PRO_5024794281" description="Solitary outer membrane autotransporter beta-barrel domain-containing protein" evidence="1">
    <location>
        <begin position="23"/>
        <end position="306"/>
    </location>
</feature>
<organism evidence="2 3">
    <name type="scientific">Halioglobus maricola</name>
    <dbReference type="NCBI Taxonomy" id="2601894"/>
    <lineage>
        <taxon>Bacteria</taxon>
        <taxon>Pseudomonadati</taxon>
        <taxon>Pseudomonadota</taxon>
        <taxon>Gammaproteobacteria</taxon>
        <taxon>Cellvibrionales</taxon>
        <taxon>Halieaceae</taxon>
        <taxon>Halioglobus</taxon>
    </lineage>
</organism>
<dbReference type="AlphaFoldDB" id="A0A5P9NI39"/>
<dbReference type="Proteomes" id="UP000326287">
    <property type="component" value="Chromosome"/>
</dbReference>
<accession>A0A5P9NI39</accession>
<dbReference type="OrthoDB" id="5729662at2"/>
<dbReference type="SUPFAM" id="SSF103515">
    <property type="entry name" value="Autotransporter"/>
    <property type="match status" value="1"/>
</dbReference>
<protein>
    <recommendedName>
        <fullName evidence="4">Solitary outer membrane autotransporter beta-barrel domain-containing protein</fullName>
    </recommendedName>
</protein>
<name>A0A5P9NI39_9GAMM</name>
<proteinExistence type="predicted"/>
<dbReference type="InterPro" id="IPR036709">
    <property type="entry name" value="Autotransporte_beta_dom_sf"/>
</dbReference>
<gene>
    <name evidence="2" type="ORF">EY643_07430</name>
</gene>
<dbReference type="RefSeq" id="WP_152661604.1">
    <property type="nucleotide sequence ID" value="NZ_CP036422.1"/>
</dbReference>
<evidence type="ECO:0008006" key="4">
    <source>
        <dbReference type="Google" id="ProtNLM"/>
    </source>
</evidence>
<evidence type="ECO:0000313" key="2">
    <source>
        <dbReference type="EMBL" id="QFU75497.1"/>
    </source>
</evidence>
<evidence type="ECO:0000313" key="3">
    <source>
        <dbReference type="Proteomes" id="UP000326287"/>
    </source>
</evidence>